<keyword evidence="3 6" id="KW-0812">Transmembrane</keyword>
<dbReference type="InterPro" id="IPR001123">
    <property type="entry name" value="LeuE-type"/>
</dbReference>
<evidence type="ECO:0000256" key="6">
    <source>
        <dbReference type="SAM" id="Phobius"/>
    </source>
</evidence>
<feature type="transmembrane region" description="Helical" evidence="6">
    <location>
        <begin position="68"/>
        <end position="86"/>
    </location>
</feature>
<evidence type="ECO:0000256" key="2">
    <source>
        <dbReference type="ARBA" id="ARBA00022475"/>
    </source>
</evidence>
<name>A0ABX5M223_9GAMM</name>
<evidence type="ECO:0008006" key="9">
    <source>
        <dbReference type="Google" id="ProtNLM"/>
    </source>
</evidence>
<accession>A0ABX5M223</accession>
<evidence type="ECO:0000256" key="1">
    <source>
        <dbReference type="ARBA" id="ARBA00004651"/>
    </source>
</evidence>
<dbReference type="PANTHER" id="PTHR30086:SF20">
    <property type="entry name" value="ARGININE EXPORTER PROTEIN ARGO-RELATED"/>
    <property type="match status" value="1"/>
</dbReference>
<reference evidence="7 8" key="1">
    <citation type="submission" date="2015-03" db="EMBL/GenBank/DDBJ databases">
        <authorList>
            <person name="Krishnan R."/>
            <person name="Midha S."/>
            <person name="Patil P.B."/>
            <person name="Rameshkumar N."/>
        </authorList>
    </citation>
    <scope>NUCLEOTIDE SEQUENCE [LARGE SCALE GENOMIC DNA]</scope>
    <source>
        <strain evidence="7 8">L1E11</strain>
    </source>
</reference>
<feature type="transmembrane region" description="Helical" evidence="6">
    <location>
        <begin position="180"/>
        <end position="201"/>
    </location>
</feature>
<feature type="transmembrane region" description="Helical" evidence="6">
    <location>
        <begin position="37"/>
        <end position="56"/>
    </location>
</feature>
<keyword evidence="2" id="KW-1003">Cell membrane</keyword>
<evidence type="ECO:0000313" key="8">
    <source>
        <dbReference type="Proteomes" id="UP000248090"/>
    </source>
</evidence>
<feature type="transmembrane region" description="Helical" evidence="6">
    <location>
        <begin position="6"/>
        <end position="30"/>
    </location>
</feature>
<keyword evidence="8" id="KW-1185">Reference proteome</keyword>
<comment type="subcellular location">
    <subcellularLocation>
        <location evidence="1">Cell membrane</location>
        <topology evidence="1">Multi-pass membrane protein</topology>
    </subcellularLocation>
</comment>
<dbReference type="EMBL" id="LAPT01000004">
    <property type="protein sequence ID" value="PXF32959.1"/>
    <property type="molecule type" value="Genomic_DNA"/>
</dbReference>
<dbReference type="RefSeq" id="WP_110185728.1">
    <property type="nucleotide sequence ID" value="NZ_CP177354.1"/>
</dbReference>
<dbReference type="PANTHER" id="PTHR30086">
    <property type="entry name" value="ARGININE EXPORTER PROTEIN ARGO"/>
    <property type="match status" value="1"/>
</dbReference>
<dbReference type="Pfam" id="PF01810">
    <property type="entry name" value="LysE"/>
    <property type="match status" value="1"/>
</dbReference>
<keyword evidence="5 6" id="KW-0472">Membrane</keyword>
<evidence type="ECO:0000256" key="5">
    <source>
        <dbReference type="ARBA" id="ARBA00023136"/>
    </source>
</evidence>
<comment type="caution">
    <text evidence="7">The sequence shown here is derived from an EMBL/GenBank/DDBJ whole genome shotgun (WGS) entry which is preliminary data.</text>
</comment>
<keyword evidence="4 6" id="KW-1133">Transmembrane helix</keyword>
<dbReference type="Proteomes" id="UP000248090">
    <property type="component" value="Unassembled WGS sequence"/>
</dbReference>
<gene>
    <name evidence="7" type="ORF">WH50_01495</name>
</gene>
<evidence type="ECO:0000256" key="4">
    <source>
        <dbReference type="ARBA" id="ARBA00022989"/>
    </source>
</evidence>
<feature type="transmembrane region" description="Helical" evidence="6">
    <location>
        <begin position="120"/>
        <end position="140"/>
    </location>
</feature>
<evidence type="ECO:0000313" key="7">
    <source>
        <dbReference type="EMBL" id="PXF32959.1"/>
    </source>
</evidence>
<proteinExistence type="predicted"/>
<organism evidence="7 8">
    <name type="scientific">Pokkaliibacter plantistimulans</name>
    <dbReference type="NCBI Taxonomy" id="1635171"/>
    <lineage>
        <taxon>Bacteria</taxon>
        <taxon>Pseudomonadati</taxon>
        <taxon>Pseudomonadota</taxon>
        <taxon>Gammaproteobacteria</taxon>
        <taxon>Oceanospirillales</taxon>
        <taxon>Balneatrichaceae</taxon>
        <taxon>Pokkaliibacter</taxon>
    </lineage>
</organism>
<sequence length="203" mass="21680">MSGIWLAWAAYLLLIVSPGPSNMAIALLAMQRGRRQAAIFAAGVITGSFSWALLSASGLANVLLEHDTLLLLLRYLGAAYLLWLSARATRSLWRGTDVASAPIMADAGWRLYGRGLLMHLTNPKAGFGWLAILTLALPSLTAPSQLLVVLLGCALLAIGVFGGYALLFSRPQAQAAYQRWRRSCDGALALVCGLAGVRLLFAR</sequence>
<protein>
    <recommendedName>
        <fullName evidence="9">Lysine transporter LysE</fullName>
    </recommendedName>
</protein>
<feature type="transmembrane region" description="Helical" evidence="6">
    <location>
        <begin position="146"/>
        <end position="168"/>
    </location>
</feature>
<evidence type="ECO:0000256" key="3">
    <source>
        <dbReference type="ARBA" id="ARBA00022692"/>
    </source>
</evidence>